<evidence type="ECO:0000313" key="2">
    <source>
        <dbReference type="Proteomes" id="UP000059574"/>
    </source>
</evidence>
<dbReference type="Proteomes" id="UP000059574">
    <property type="component" value="Chromosome"/>
</dbReference>
<organism evidence="1 2">
    <name type="scientific">Arthrobacter alpinus</name>
    <dbReference type="NCBI Taxonomy" id="656366"/>
    <lineage>
        <taxon>Bacteria</taxon>
        <taxon>Bacillati</taxon>
        <taxon>Actinomycetota</taxon>
        <taxon>Actinomycetes</taxon>
        <taxon>Micrococcales</taxon>
        <taxon>Micrococcaceae</taxon>
        <taxon>Arthrobacter</taxon>
    </lineage>
</organism>
<protein>
    <submittedName>
        <fullName evidence="1">Uncharacterized protein</fullName>
    </submittedName>
</protein>
<reference evidence="1 2" key="2">
    <citation type="journal article" date="2016" name="J. Biotechnol.">
        <title>Complete genome sequence of Arthrobacter alpinus ERGS4:06, a yellow pigmented bacterium tolerant to cold and radiations isolated from Sikkim Himalaya.</title>
        <authorList>
            <person name="Kumar R."/>
            <person name="Singh D."/>
            <person name="Swarnkar M.K."/>
            <person name="Singh A.K."/>
            <person name="Kumar S."/>
        </authorList>
    </citation>
    <scope>NUCLEOTIDE SEQUENCE [LARGE SCALE GENOMIC DNA]</scope>
    <source>
        <strain evidence="1 2">ERGS4:06</strain>
    </source>
</reference>
<accession>A0A0S2M069</accession>
<dbReference type="EMBL" id="CP013200">
    <property type="protein sequence ID" value="ALO66823.1"/>
    <property type="molecule type" value="Genomic_DNA"/>
</dbReference>
<gene>
    <name evidence="1" type="ORF">AS189_10330</name>
</gene>
<name>A0A0S2M069_9MICC</name>
<proteinExistence type="predicted"/>
<sequence length="250" mass="26159">MTIPTNPTNPTDPSNSANAQIETLLAPGTLFIFSELSAMAMDGVLSHVFGQVFRPSSLPETPAVRAAALAHHIPAFLSHRAVLSQLTAAWVYGCAPPPGEIALLVENDGNSASLPRRSGCSVRQVQLDAHCVLALETTRLTDGLRTALDVARSAPEALARPVVAALAGEPALGCPLERILRALSEAPHVPGKIRGQALVQSMLPDPGGRSLEEGMFLDLEGTALDPAEQTAMLQAFLAPLLAPPPAEPEL</sequence>
<dbReference type="OrthoDB" id="4802815at2"/>
<evidence type="ECO:0000313" key="1">
    <source>
        <dbReference type="EMBL" id="ALO66823.1"/>
    </source>
</evidence>
<dbReference type="RefSeq" id="WP_062288383.1">
    <property type="nucleotide sequence ID" value="NZ_CP013200.1"/>
</dbReference>
<reference evidence="2" key="1">
    <citation type="submission" date="2015-11" db="EMBL/GenBank/DDBJ databases">
        <authorList>
            <person name="Kumar R."/>
            <person name="Singh D."/>
            <person name="Swarnkar M.K."/>
            <person name="Singh A.K."/>
            <person name="Kumar S."/>
        </authorList>
    </citation>
    <scope>NUCLEOTIDE SEQUENCE [LARGE SCALE GENOMIC DNA]</scope>
    <source>
        <strain evidence="2">ERGS4:06</strain>
    </source>
</reference>
<dbReference type="AlphaFoldDB" id="A0A0S2M069"/>